<comment type="similarity">
    <text evidence="1">Belongs to the universal stress protein A family.</text>
</comment>
<dbReference type="SUPFAM" id="SSF52402">
    <property type="entry name" value="Adenine nucleotide alpha hydrolases-like"/>
    <property type="match status" value="2"/>
</dbReference>
<gene>
    <name evidence="3" type="ORF">JOF56_009169</name>
</gene>
<dbReference type="InterPro" id="IPR006015">
    <property type="entry name" value="Universal_stress_UspA"/>
</dbReference>
<accession>A0ABS4TWJ8</accession>
<protein>
    <submittedName>
        <fullName evidence="3">Nucleotide-binding universal stress UspA family protein</fullName>
    </submittedName>
</protein>
<organism evidence="3 4">
    <name type="scientific">Kibdelosporangium banguiense</name>
    <dbReference type="NCBI Taxonomy" id="1365924"/>
    <lineage>
        <taxon>Bacteria</taxon>
        <taxon>Bacillati</taxon>
        <taxon>Actinomycetota</taxon>
        <taxon>Actinomycetes</taxon>
        <taxon>Pseudonocardiales</taxon>
        <taxon>Pseudonocardiaceae</taxon>
        <taxon>Kibdelosporangium</taxon>
    </lineage>
</organism>
<keyword evidence="4" id="KW-1185">Reference proteome</keyword>
<evidence type="ECO:0000313" key="3">
    <source>
        <dbReference type="EMBL" id="MBP2328784.1"/>
    </source>
</evidence>
<evidence type="ECO:0000313" key="4">
    <source>
        <dbReference type="Proteomes" id="UP001519332"/>
    </source>
</evidence>
<dbReference type="PANTHER" id="PTHR46268:SF6">
    <property type="entry name" value="UNIVERSAL STRESS PROTEIN UP12"/>
    <property type="match status" value="1"/>
</dbReference>
<reference evidence="3 4" key="1">
    <citation type="submission" date="2021-03" db="EMBL/GenBank/DDBJ databases">
        <title>Sequencing the genomes of 1000 actinobacteria strains.</title>
        <authorList>
            <person name="Klenk H.-P."/>
        </authorList>
    </citation>
    <scope>NUCLEOTIDE SEQUENCE [LARGE SCALE GENOMIC DNA]</scope>
    <source>
        <strain evidence="3 4">DSM 46670</strain>
    </source>
</reference>
<dbReference type="RefSeq" id="WP_209645707.1">
    <property type="nucleotide sequence ID" value="NZ_JAGINW010000001.1"/>
</dbReference>
<dbReference type="InterPro" id="IPR006016">
    <property type="entry name" value="UspA"/>
</dbReference>
<proteinExistence type="inferred from homology"/>
<dbReference type="InterPro" id="IPR014729">
    <property type="entry name" value="Rossmann-like_a/b/a_fold"/>
</dbReference>
<dbReference type="Proteomes" id="UP001519332">
    <property type="component" value="Unassembled WGS sequence"/>
</dbReference>
<name>A0ABS4TWJ8_9PSEU</name>
<feature type="domain" description="UspA" evidence="2">
    <location>
        <begin position="1"/>
        <end position="136"/>
    </location>
</feature>
<dbReference type="PRINTS" id="PR01438">
    <property type="entry name" value="UNVRSLSTRESS"/>
</dbReference>
<dbReference type="EMBL" id="JAGINW010000001">
    <property type="protein sequence ID" value="MBP2328784.1"/>
    <property type="molecule type" value="Genomic_DNA"/>
</dbReference>
<feature type="domain" description="UspA" evidence="2">
    <location>
        <begin position="145"/>
        <end position="274"/>
    </location>
</feature>
<sequence>MSKPIVVGIDGRPDSAIALDWAIAEAARRGLRLTVLHVGEAWSRPVAGGPLMTAPQTHGQKVVADAAAVIQAMNRDIRFSSLIVPGTPADVLASWATDASMIVLGNRNRGALTTAALGSVSGTVASQARCPVVVVRSLASDQLPVLLGVDGSAVTTAAVEFAFDYASRHKTWVRAVHTWHRSMFPGGDDIAEERAAHFRIVSDALAAARDRHPTVPVRISRPVGRAEEVLSEQSMEAQLLVVGTRGHSPKAGLLLGSVSQALLRTVSCPLAVIPAEER</sequence>
<dbReference type="PANTHER" id="PTHR46268">
    <property type="entry name" value="STRESS RESPONSE PROTEIN NHAX"/>
    <property type="match status" value="1"/>
</dbReference>
<dbReference type="Pfam" id="PF00582">
    <property type="entry name" value="Usp"/>
    <property type="match status" value="2"/>
</dbReference>
<evidence type="ECO:0000256" key="1">
    <source>
        <dbReference type="ARBA" id="ARBA00008791"/>
    </source>
</evidence>
<dbReference type="Gene3D" id="3.40.50.620">
    <property type="entry name" value="HUPs"/>
    <property type="match status" value="2"/>
</dbReference>
<evidence type="ECO:0000259" key="2">
    <source>
        <dbReference type="Pfam" id="PF00582"/>
    </source>
</evidence>
<comment type="caution">
    <text evidence="3">The sequence shown here is derived from an EMBL/GenBank/DDBJ whole genome shotgun (WGS) entry which is preliminary data.</text>
</comment>